<organism evidence="1 2">
    <name type="scientific">Herpetosiphon aurantiacus (strain ATCC 23779 / DSM 785 / 114-95)</name>
    <dbReference type="NCBI Taxonomy" id="316274"/>
    <lineage>
        <taxon>Bacteria</taxon>
        <taxon>Bacillati</taxon>
        <taxon>Chloroflexota</taxon>
        <taxon>Chloroflexia</taxon>
        <taxon>Herpetosiphonales</taxon>
        <taxon>Herpetosiphonaceae</taxon>
        <taxon>Herpetosiphon</taxon>
    </lineage>
</organism>
<dbReference type="BioCyc" id="HAUR316274:GHYA-1295-MONOMER"/>
<accession>A9B1N6</accession>
<sequence>MLRQEGAVTRFAGQALPNYDPEELNYIRELIAEHHQSTHQPIQFAAFYGDQIAAMVGYPSLGLSAYAGLVVATLDAPANPISLLTP</sequence>
<dbReference type="AlphaFoldDB" id="A9B1N6"/>
<evidence type="ECO:0000313" key="2">
    <source>
        <dbReference type="Proteomes" id="UP000000787"/>
    </source>
</evidence>
<protein>
    <submittedName>
        <fullName evidence="1">Uncharacterized protein</fullName>
    </submittedName>
</protein>
<keyword evidence="2" id="KW-1185">Reference proteome</keyword>
<dbReference type="eggNOG" id="COG5504">
    <property type="taxonomic scope" value="Bacteria"/>
</dbReference>
<dbReference type="HOGENOM" id="CLU_2493646_0_0_0"/>
<dbReference type="InParanoid" id="A9B1N6"/>
<proteinExistence type="predicted"/>
<dbReference type="STRING" id="316274.Haur_1273"/>
<dbReference type="KEGG" id="hau:Haur_1273"/>
<reference evidence="1 2" key="1">
    <citation type="journal article" date="2011" name="Stand. Genomic Sci.">
        <title>Complete genome sequence of the filamentous gliding predatory bacterium Herpetosiphon aurantiacus type strain (114-95(T)).</title>
        <authorList>
            <person name="Kiss H."/>
            <person name="Nett M."/>
            <person name="Domin N."/>
            <person name="Martin K."/>
            <person name="Maresca J.A."/>
            <person name="Copeland A."/>
            <person name="Lapidus A."/>
            <person name="Lucas S."/>
            <person name="Berry K.W."/>
            <person name="Glavina Del Rio T."/>
            <person name="Dalin E."/>
            <person name="Tice H."/>
            <person name="Pitluck S."/>
            <person name="Richardson P."/>
            <person name="Bruce D."/>
            <person name="Goodwin L."/>
            <person name="Han C."/>
            <person name="Detter J.C."/>
            <person name="Schmutz J."/>
            <person name="Brettin T."/>
            <person name="Land M."/>
            <person name="Hauser L."/>
            <person name="Kyrpides N.C."/>
            <person name="Ivanova N."/>
            <person name="Goker M."/>
            <person name="Woyke T."/>
            <person name="Klenk H.P."/>
            <person name="Bryant D.A."/>
        </authorList>
    </citation>
    <scope>NUCLEOTIDE SEQUENCE [LARGE SCALE GENOMIC DNA]</scope>
    <source>
        <strain evidence="2">ATCC 23779 / DSM 785 / 114-95</strain>
    </source>
</reference>
<dbReference type="Proteomes" id="UP000000787">
    <property type="component" value="Chromosome"/>
</dbReference>
<name>A9B1N6_HERA2</name>
<evidence type="ECO:0000313" key="1">
    <source>
        <dbReference type="EMBL" id="ABX03921.1"/>
    </source>
</evidence>
<dbReference type="EMBL" id="CP000875">
    <property type="protein sequence ID" value="ABX03921.1"/>
    <property type="molecule type" value="Genomic_DNA"/>
</dbReference>
<gene>
    <name evidence="1" type="ordered locus">Haur_1273</name>
</gene>